<feature type="signal peptide" evidence="1">
    <location>
        <begin position="1"/>
        <end position="20"/>
    </location>
</feature>
<sequence length="60" mass="7119">FLSSLSFLFLLFPFHFQIQTSPKNPTDSFSDPSIFISLHFSPFLQSKFFLLCHINIFFQR</sequence>
<organism evidence="2">
    <name type="scientific">Solanum chacoense</name>
    <name type="common">Chaco potato</name>
    <dbReference type="NCBI Taxonomy" id="4108"/>
    <lineage>
        <taxon>Eukaryota</taxon>
        <taxon>Viridiplantae</taxon>
        <taxon>Streptophyta</taxon>
        <taxon>Embryophyta</taxon>
        <taxon>Tracheophyta</taxon>
        <taxon>Spermatophyta</taxon>
        <taxon>Magnoliopsida</taxon>
        <taxon>eudicotyledons</taxon>
        <taxon>Gunneridae</taxon>
        <taxon>Pentapetalae</taxon>
        <taxon>asterids</taxon>
        <taxon>lamiids</taxon>
        <taxon>Solanales</taxon>
        <taxon>Solanaceae</taxon>
        <taxon>Solanoideae</taxon>
        <taxon>Solaneae</taxon>
        <taxon>Solanum</taxon>
    </lineage>
</organism>
<dbReference type="AlphaFoldDB" id="A0A0V0GG96"/>
<feature type="chain" id="PRO_5006865322" evidence="1">
    <location>
        <begin position="21"/>
        <end position="60"/>
    </location>
</feature>
<name>A0A0V0GG96_SOLCH</name>
<evidence type="ECO:0000313" key="2">
    <source>
        <dbReference type="EMBL" id="JAP06299.1"/>
    </source>
</evidence>
<keyword evidence="1" id="KW-0732">Signal</keyword>
<reference evidence="2" key="1">
    <citation type="submission" date="2015-12" db="EMBL/GenBank/DDBJ databases">
        <title>Gene expression during late stages of embryo sac development: a critical building block for successful pollen-pistil interactions.</title>
        <authorList>
            <person name="Liu Y."/>
            <person name="Joly V."/>
            <person name="Sabar M."/>
            <person name="Matton D.P."/>
        </authorList>
    </citation>
    <scope>NUCLEOTIDE SEQUENCE</scope>
</reference>
<feature type="non-terminal residue" evidence="2">
    <location>
        <position position="1"/>
    </location>
</feature>
<evidence type="ECO:0000256" key="1">
    <source>
        <dbReference type="SAM" id="SignalP"/>
    </source>
</evidence>
<protein>
    <submittedName>
        <fullName evidence="2">Putative ovule protein</fullName>
    </submittedName>
</protein>
<proteinExistence type="predicted"/>
<dbReference type="EMBL" id="GEDG01041899">
    <property type="protein sequence ID" value="JAP06299.1"/>
    <property type="molecule type" value="Transcribed_RNA"/>
</dbReference>
<accession>A0A0V0GG96</accession>